<feature type="signal peptide" evidence="1">
    <location>
        <begin position="1"/>
        <end position="21"/>
    </location>
</feature>
<organism evidence="2 3">
    <name type="scientific">Vespula pensylvanica</name>
    <name type="common">Western yellow jacket</name>
    <name type="synonym">Wasp</name>
    <dbReference type="NCBI Taxonomy" id="30213"/>
    <lineage>
        <taxon>Eukaryota</taxon>
        <taxon>Metazoa</taxon>
        <taxon>Ecdysozoa</taxon>
        <taxon>Arthropoda</taxon>
        <taxon>Hexapoda</taxon>
        <taxon>Insecta</taxon>
        <taxon>Pterygota</taxon>
        <taxon>Neoptera</taxon>
        <taxon>Endopterygota</taxon>
        <taxon>Hymenoptera</taxon>
        <taxon>Apocrita</taxon>
        <taxon>Aculeata</taxon>
        <taxon>Vespoidea</taxon>
        <taxon>Vespidae</taxon>
        <taxon>Vespinae</taxon>
        <taxon>Vespula</taxon>
    </lineage>
</organism>
<dbReference type="Proteomes" id="UP000600918">
    <property type="component" value="Unassembled WGS sequence"/>
</dbReference>
<protein>
    <submittedName>
        <fullName evidence="2">Uncharacterized protein</fullName>
    </submittedName>
</protein>
<keyword evidence="3" id="KW-1185">Reference proteome</keyword>
<evidence type="ECO:0000256" key="1">
    <source>
        <dbReference type="SAM" id="SignalP"/>
    </source>
</evidence>
<dbReference type="AlphaFoldDB" id="A0A834UG33"/>
<evidence type="ECO:0000313" key="3">
    <source>
        <dbReference type="Proteomes" id="UP000600918"/>
    </source>
</evidence>
<sequence>MLTSIVMIIIIFYLFQDKLLTKLEENEPELASSQEDEDIKGLIEHFDIVRKTCDRPEKLQLPNELVVQWVAKLD</sequence>
<keyword evidence="1" id="KW-0732">Signal</keyword>
<comment type="caution">
    <text evidence="2">The sequence shown here is derived from an EMBL/GenBank/DDBJ whole genome shotgun (WGS) entry which is preliminary data.</text>
</comment>
<feature type="chain" id="PRO_5032799068" evidence="1">
    <location>
        <begin position="22"/>
        <end position="74"/>
    </location>
</feature>
<accession>A0A834UG33</accession>
<dbReference type="EMBL" id="JACSDY010000001">
    <property type="protein sequence ID" value="KAF7438321.1"/>
    <property type="molecule type" value="Genomic_DNA"/>
</dbReference>
<name>A0A834UG33_VESPE</name>
<gene>
    <name evidence="2" type="ORF">H0235_000712</name>
</gene>
<proteinExistence type="predicted"/>
<reference evidence="2" key="1">
    <citation type="journal article" date="2020" name="G3 (Bethesda)">
        <title>High-Quality Assemblies for Three Invasive Social Wasps from the &lt;i&gt;Vespula&lt;/i&gt; Genus.</title>
        <authorList>
            <person name="Harrop T.W.R."/>
            <person name="Guhlin J."/>
            <person name="McLaughlin G.M."/>
            <person name="Permina E."/>
            <person name="Stockwell P."/>
            <person name="Gilligan J."/>
            <person name="Le Lec M.F."/>
            <person name="Gruber M.A.M."/>
            <person name="Quinn O."/>
            <person name="Lovegrove M."/>
            <person name="Duncan E.J."/>
            <person name="Remnant E.J."/>
            <person name="Van Eeckhoven J."/>
            <person name="Graham B."/>
            <person name="Knapp R.A."/>
            <person name="Langford K.W."/>
            <person name="Kronenberg Z."/>
            <person name="Press M.O."/>
            <person name="Eacker S.M."/>
            <person name="Wilson-Rankin E.E."/>
            <person name="Purcell J."/>
            <person name="Lester P.J."/>
            <person name="Dearden P.K."/>
        </authorList>
    </citation>
    <scope>NUCLEOTIDE SEQUENCE</scope>
    <source>
        <strain evidence="2">Volc-1</strain>
    </source>
</reference>
<evidence type="ECO:0000313" key="2">
    <source>
        <dbReference type="EMBL" id="KAF7438321.1"/>
    </source>
</evidence>